<gene>
    <name evidence="2" type="ORF">KME60_24040</name>
</gene>
<accession>A0A951QSR8</accession>
<sequence>MLKKIAFLLLTYSTVMTASTVALADSRTSSGGGGDYNYELWQSTDNTHYYLKIWDRKAPPNSEPSHTSYRFSSSREALEYFDCNYAKKSLPSCPHS</sequence>
<comment type="caution">
    <text evidence="2">The sequence shown here is derived from an EMBL/GenBank/DDBJ whole genome shotgun (WGS) entry which is preliminary data.</text>
</comment>
<evidence type="ECO:0008006" key="4">
    <source>
        <dbReference type="Google" id="ProtNLM"/>
    </source>
</evidence>
<feature type="chain" id="PRO_5036761887" description="Secreted protein" evidence="1">
    <location>
        <begin position="25"/>
        <end position="96"/>
    </location>
</feature>
<evidence type="ECO:0000313" key="2">
    <source>
        <dbReference type="EMBL" id="MBW4670402.1"/>
    </source>
</evidence>
<protein>
    <recommendedName>
        <fullName evidence="4">Secreted protein</fullName>
    </recommendedName>
</protein>
<dbReference type="AlphaFoldDB" id="A0A951QSR8"/>
<reference evidence="2" key="1">
    <citation type="submission" date="2021-05" db="EMBL/GenBank/DDBJ databases">
        <authorList>
            <person name="Pietrasiak N."/>
            <person name="Ward R."/>
            <person name="Stajich J.E."/>
            <person name="Kurbessoian T."/>
        </authorList>
    </citation>
    <scope>NUCLEOTIDE SEQUENCE</scope>
    <source>
        <strain evidence="2">GSE-NOS-MK-12-04C</strain>
    </source>
</reference>
<dbReference type="Proteomes" id="UP000729701">
    <property type="component" value="Unassembled WGS sequence"/>
</dbReference>
<organism evidence="2 3">
    <name type="scientific">Cyanomargarita calcarea GSE-NOS-MK-12-04C</name>
    <dbReference type="NCBI Taxonomy" id="2839659"/>
    <lineage>
        <taxon>Bacteria</taxon>
        <taxon>Bacillati</taxon>
        <taxon>Cyanobacteriota</taxon>
        <taxon>Cyanophyceae</taxon>
        <taxon>Nostocales</taxon>
        <taxon>Cyanomargaritaceae</taxon>
        <taxon>Cyanomargarita</taxon>
    </lineage>
</organism>
<name>A0A951QSR8_9CYAN</name>
<keyword evidence="1" id="KW-0732">Signal</keyword>
<evidence type="ECO:0000256" key="1">
    <source>
        <dbReference type="SAM" id="SignalP"/>
    </source>
</evidence>
<proteinExistence type="predicted"/>
<feature type="signal peptide" evidence="1">
    <location>
        <begin position="1"/>
        <end position="24"/>
    </location>
</feature>
<evidence type="ECO:0000313" key="3">
    <source>
        <dbReference type="Proteomes" id="UP000729701"/>
    </source>
</evidence>
<reference evidence="2" key="2">
    <citation type="journal article" date="2022" name="Microbiol. Resour. Announc.">
        <title>Metagenome Sequencing to Explore Phylogenomics of Terrestrial Cyanobacteria.</title>
        <authorList>
            <person name="Ward R.D."/>
            <person name="Stajich J.E."/>
            <person name="Johansen J.R."/>
            <person name="Huntemann M."/>
            <person name="Clum A."/>
            <person name="Foster B."/>
            <person name="Foster B."/>
            <person name="Roux S."/>
            <person name="Palaniappan K."/>
            <person name="Varghese N."/>
            <person name="Mukherjee S."/>
            <person name="Reddy T.B.K."/>
            <person name="Daum C."/>
            <person name="Copeland A."/>
            <person name="Chen I.A."/>
            <person name="Ivanova N.N."/>
            <person name="Kyrpides N.C."/>
            <person name="Shapiro N."/>
            <person name="Eloe-Fadrosh E.A."/>
            <person name="Pietrasiak N."/>
        </authorList>
    </citation>
    <scope>NUCLEOTIDE SEQUENCE</scope>
    <source>
        <strain evidence="2">GSE-NOS-MK-12-04C</strain>
    </source>
</reference>
<dbReference type="EMBL" id="JAHHGZ010000030">
    <property type="protein sequence ID" value="MBW4670402.1"/>
    <property type="molecule type" value="Genomic_DNA"/>
</dbReference>